<dbReference type="Proteomes" id="UP000712157">
    <property type="component" value="Unassembled WGS sequence"/>
</dbReference>
<dbReference type="RefSeq" id="WP_238720164.1">
    <property type="nucleotide sequence ID" value="NZ_JAHQCW010000001.1"/>
</dbReference>
<reference evidence="2" key="1">
    <citation type="submission" date="2021-06" db="EMBL/GenBank/DDBJ databases">
        <title>Description of novel taxa of the family Lachnospiraceae.</title>
        <authorList>
            <person name="Chaplin A.V."/>
            <person name="Sokolova S.R."/>
            <person name="Pikina A.P."/>
            <person name="Korzhanova M."/>
            <person name="Belova V."/>
            <person name="Korostin D."/>
            <person name="Efimov B.A."/>
        </authorList>
    </citation>
    <scope>NUCLEOTIDE SEQUENCE</scope>
    <source>
        <strain evidence="2">ASD5720</strain>
    </source>
</reference>
<accession>A0A949JTL8</accession>
<evidence type="ECO:0000259" key="1">
    <source>
        <dbReference type="Pfam" id="PF20097"/>
    </source>
</evidence>
<sequence>MKCPYCDKEMIVGSISQDRYALKWVPADKDKGILNFTPLVKGIKLTSMMDDLRVKVYYCEQCRKFLIDQDDLRLSE</sequence>
<proteinExistence type="predicted"/>
<dbReference type="InterPro" id="IPR045504">
    <property type="entry name" value="DUF6487"/>
</dbReference>
<evidence type="ECO:0000313" key="2">
    <source>
        <dbReference type="EMBL" id="MBU9734900.1"/>
    </source>
</evidence>
<keyword evidence="3" id="KW-1185">Reference proteome</keyword>
<comment type="caution">
    <text evidence="2">The sequence shown here is derived from an EMBL/GenBank/DDBJ whole genome shotgun (WGS) entry which is preliminary data.</text>
</comment>
<dbReference type="AlphaFoldDB" id="A0A949JTL8"/>
<feature type="domain" description="DUF6487" evidence="1">
    <location>
        <begin position="3"/>
        <end position="70"/>
    </location>
</feature>
<dbReference type="Pfam" id="PF20097">
    <property type="entry name" value="DUF6487"/>
    <property type="match status" value="1"/>
</dbReference>
<evidence type="ECO:0000313" key="3">
    <source>
        <dbReference type="Proteomes" id="UP000712157"/>
    </source>
</evidence>
<protein>
    <recommendedName>
        <fullName evidence="1">DUF6487 domain-containing protein</fullName>
    </recommendedName>
</protein>
<organism evidence="2 3">
    <name type="scientific">Diplocloster agilis</name>
    <dbReference type="NCBI Taxonomy" id="2850323"/>
    <lineage>
        <taxon>Bacteria</taxon>
        <taxon>Bacillati</taxon>
        <taxon>Bacillota</taxon>
        <taxon>Clostridia</taxon>
        <taxon>Lachnospirales</taxon>
        <taxon>Lachnospiraceae</taxon>
        <taxon>Diplocloster</taxon>
    </lineage>
</organism>
<name>A0A949JTL8_9FIRM</name>
<dbReference type="EMBL" id="JAHQCW010000001">
    <property type="protein sequence ID" value="MBU9734900.1"/>
    <property type="molecule type" value="Genomic_DNA"/>
</dbReference>
<gene>
    <name evidence="2" type="ORF">KTH89_00030</name>
</gene>